<evidence type="ECO:0000313" key="2">
    <source>
        <dbReference type="Proteomes" id="UP001165083"/>
    </source>
</evidence>
<evidence type="ECO:0000313" key="1">
    <source>
        <dbReference type="EMBL" id="GMF35007.1"/>
    </source>
</evidence>
<sequence>MSLELNGKTIVSMADYKLFWNNIRAQAGYSPQYVEKHGAESFLYPDAAQSTKYSGTAATIGDGYSNNTPISTTFNAGLVSATASVANDGFAKRLLANPPNGGADLSTT</sequence>
<accession>A0A9W6XB37</accession>
<reference evidence="1" key="1">
    <citation type="submission" date="2023-04" db="EMBL/GenBank/DDBJ databases">
        <title>Phytophthora lilii NBRC 32176.</title>
        <authorList>
            <person name="Ichikawa N."/>
            <person name="Sato H."/>
            <person name="Tonouchi N."/>
        </authorList>
    </citation>
    <scope>NUCLEOTIDE SEQUENCE</scope>
    <source>
        <strain evidence="1">NBRC 32176</strain>
    </source>
</reference>
<gene>
    <name evidence="1" type="ORF">Plil01_001489300</name>
</gene>
<dbReference type="EMBL" id="BSXW01001236">
    <property type="protein sequence ID" value="GMF35007.1"/>
    <property type="molecule type" value="Genomic_DNA"/>
</dbReference>
<dbReference type="OrthoDB" id="119283at2759"/>
<organism evidence="1 2">
    <name type="scientific">Phytophthora lilii</name>
    <dbReference type="NCBI Taxonomy" id="2077276"/>
    <lineage>
        <taxon>Eukaryota</taxon>
        <taxon>Sar</taxon>
        <taxon>Stramenopiles</taxon>
        <taxon>Oomycota</taxon>
        <taxon>Peronosporomycetes</taxon>
        <taxon>Peronosporales</taxon>
        <taxon>Peronosporaceae</taxon>
        <taxon>Phytophthora</taxon>
    </lineage>
</organism>
<keyword evidence="2" id="KW-1185">Reference proteome</keyword>
<name>A0A9W6XB37_9STRA</name>
<proteinExistence type="predicted"/>
<dbReference type="AlphaFoldDB" id="A0A9W6XB37"/>
<protein>
    <submittedName>
        <fullName evidence="1">Unnamed protein product</fullName>
    </submittedName>
</protein>
<dbReference type="Proteomes" id="UP001165083">
    <property type="component" value="Unassembled WGS sequence"/>
</dbReference>
<comment type="caution">
    <text evidence="1">The sequence shown here is derived from an EMBL/GenBank/DDBJ whole genome shotgun (WGS) entry which is preliminary data.</text>
</comment>